<evidence type="ECO:0000256" key="6">
    <source>
        <dbReference type="ARBA" id="ARBA00022842"/>
    </source>
</evidence>
<dbReference type="InterPro" id="IPR036397">
    <property type="entry name" value="RNaseH_sf"/>
</dbReference>
<dbReference type="InterPro" id="IPR041383">
    <property type="entry name" value="RuvC_III"/>
</dbReference>
<protein>
    <recommendedName>
        <fullName evidence="12">CRISPR-associated endonuclease Cas9</fullName>
        <ecNumber evidence="12">3.1.-.-</ecNumber>
    </recommendedName>
</protein>
<evidence type="ECO:0000256" key="9">
    <source>
        <dbReference type="ARBA" id="ARBA00023125"/>
    </source>
</evidence>
<dbReference type="EC" id="3.1.-.-" evidence="12"/>
<evidence type="ECO:0000256" key="2">
    <source>
        <dbReference type="ARBA" id="ARBA00022722"/>
    </source>
</evidence>
<dbReference type="Pfam" id="PF18470">
    <property type="entry name" value="Cas9_a"/>
    <property type="match status" value="1"/>
</dbReference>
<evidence type="ECO:0000256" key="5">
    <source>
        <dbReference type="ARBA" id="ARBA00022801"/>
    </source>
</evidence>
<feature type="binding site" evidence="12">
    <location>
        <position position="495"/>
    </location>
    <ligand>
        <name>Mg(2+)</name>
        <dbReference type="ChEBI" id="CHEBI:18420"/>
        <label>1</label>
    </ligand>
</feature>
<dbReference type="GO" id="GO:0043571">
    <property type="term" value="P:maintenance of CRISPR repeat elements"/>
    <property type="evidence" value="ECO:0007669"/>
    <property type="project" value="UniProtKB-UniRule"/>
</dbReference>
<keyword evidence="4 12" id="KW-0255">Endonuclease</keyword>
<keyword evidence="3 12" id="KW-0479">Metal-binding</keyword>
<feature type="binding site" evidence="12">
    <location>
        <position position="13"/>
    </location>
    <ligand>
        <name>Mg(2+)</name>
        <dbReference type="ChEBI" id="CHEBI:18420"/>
        <label>2</label>
    </ligand>
</feature>
<evidence type="ECO:0000256" key="12">
    <source>
        <dbReference type="HAMAP-Rule" id="MF_01480"/>
    </source>
</evidence>
<dbReference type="NCBIfam" id="TIGR01865">
    <property type="entry name" value="cas_Csn1"/>
    <property type="match status" value="1"/>
</dbReference>
<evidence type="ECO:0000256" key="4">
    <source>
        <dbReference type="ARBA" id="ARBA00022759"/>
    </source>
</evidence>
<dbReference type="GO" id="GO:0003677">
    <property type="term" value="F:DNA binding"/>
    <property type="evidence" value="ECO:0007669"/>
    <property type="project" value="UniProtKB-UniRule"/>
</dbReference>
<keyword evidence="9 12" id="KW-0238">DNA-binding</keyword>
<dbReference type="GO" id="GO:0046872">
    <property type="term" value="F:metal ion binding"/>
    <property type="evidence" value="ECO:0007669"/>
    <property type="project" value="UniProtKB-UniRule"/>
</dbReference>
<comment type="caution">
    <text evidence="14">The sequence shown here is derived from an EMBL/GenBank/DDBJ whole genome shotgun (WGS) entry which is preliminary data.</text>
</comment>
<dbReference type="InterPro" id="IPR040619">
    <property type="entry name" value="Cas9_alpha-helical_lobe"/>
</dbReference>
<dbReference type="Pfam" id="PF13395">
    <property type="entry name" value="HNH_4"/>
    <property type="match status" value="1"/>
</dbReference>
<reference evidence="14 15" key="1">
    <citation type="submission" date="2018-11" db="EMBL/GenBank/DDBJ databases">
        <title>Whole genome sequence of Bibersteinia trehalosi strain OADDL-BT1 an multidrug resistant pathogen isolate.</title>
        <authorList>
            <person name="Couger M."/>
            <person name="Ramachandran A."/>
        </authorList>
    </citation>
    <scope>NUCLEOTIDE SEQUENCE [LARGE SCALE GENOMIC DNA]</scope>
    <source>
        <strain evidence="14 15">OADDL-BT1</strain>
    </source>
</reference>
<dbReference type="InterPro" id="IPR028629">
    <property type="entry name" value="Cas9"/>
</dbReference>
<comment type="domain">
    <text evidence="12">Has 2 endonuclease domains. The discontinuous RuvC-like domain cleaves the target DNA noncomplementary to crRNA while the HNH nuclease domain cleaves the target DNA complementary to crRNA.</text>
</comment>
<keyword evidence="7 12" id="KW-0694">RNA-binding</keyword>
<dbReference type="InterPro" id="IPR003615">
    <property type="entry name" value="HNH_nuc"/>
</dbReference>
<comment type="subunit">
    <text evidence="11 12">Monomer. Binds crRNA and tracrRNA.</text>
</comment>
<sequence length="1045" mass="121539">MKPRNLNYILGLDLGIASVGWAVVEIDENEYPIRLIDVGVRTFERAEVPKTGESLALARRLARSTRRLIRRRAFRLLKAKRLLKHHQIVNAEELIQLPNQCWELRVKGLDSPLSNKEWAAVLLHLLKHRGYLSQRKNEAQNADKELGKLREGMDNNSKLLLENNYRTPADIAVKKFAVEEGHMRNQRGAYTHTFNRLDILAEMQLLFKTQRELGSTYANGELEQAFCELLLWQKQALNRSQMLSLVGKCTFEKEEKRAAKASYSAERFIAIQKLQNLRILENGEERGLFDSEFSLLLENAYNLKSGLTYKQMRKILSLSENAIFKGLPYLSDDLEKPEKTQFLAFKFYHQLADILKNNGFSDEWQKLSQEPTLLDKLGTELSLCKEENEFIAQFNEELPEAMLSTLFNHTNFDKFIHISLKALNNILPLMEQGNDYTKAWRKVYPEPTKKDEKTLPQIPADEIRNPVVLRSLSQARKVINAVIRLYGSPARIHIETARELGKSFKDRKEIEKRQEQNREERKKAVAKFKEMFPHFVGEPKGKDILTLRLYEQQNGQCLYSGKPLDPHRLLEIGYVEIDHALPFSRTWDDSQNNKVLVLAGENQNKGNQTPFEWLGKDEQQWALFTARVNGCRFPYAKKQRILTKKLDEQGFLQRNLNDTRYVARFLVNFVADNLHLTGKGKRRVFASNGQITAFLRRRWGLTKVREESDRHHALDAVVVACSTVSMQQKITRFVKYQEGNLKTGKHIDQETGEIIPLHFPAPWDFFRQEMMIRIFSEMPQEDLIMQLPDRPQANHEFVQPLFVSRAPSRKMSGQGHEAKLRSARMLEATGKSIKKEFLTDLTIKNLEHMVNKEREPELYQALVEHFKKYGDKPKEKFFKKGGVEVKSIRISKTQNKSVNLGNKTIADNGDIVRTDLFLKNKKYYFVNIYAWQVSKGILPKETTTGNILDNSYEFQFSLFKNDLLEIPHPKNENESILAYFIRPDDERRWILKFHDNAKIPDIYGKKDETSIRLSIQGQKFIKKYQVDELGKNIRPCRPTKRQGVR</sequence>
<dbReference type="GO" id="GO:0016787">
    <property type="term" value="F:hydrolase activity"/>
    <property type="evidence" value="ECO:0007669"/>
    <property type="project" value="UniProtKB-KW"/>
</dbReference>
<evidence type="ECO:0000256" key="1">
    <source>
        <dbReference type="ARBA" id="ARBA00001946"/>
    </source>
</evidence>
<keyword evidence="10" id="KW-0464">Manganese</keyword>
<dbReference type="HAMAP" id="MF_01480">
    <property type="entry name" value="Cas9"/>
    <property type="match status" value="1"/>
</dbReference>
<evidence type="ECO:0000256" key="7">
    <source>
        <dbReference type="ARBA" id="ARBA00022884"/>
    </source>
</evidence>
<keyword evidence="6 12" id="KW-0460">Magnesium</keyword>
<comment type="similarity">
    <text evidence="12">Belongs to the CRISPR-associated Cas9 family.</text>
</comment>
<dbReference type="PROSITE" id="PS51749">
    <property type="entry name" value="HNH_CAS9"/>
    <property type="match status" value="1"/>
</dbReference>
<proteinExistence type="inferred from homology"/>
<accession>A0A3R8LBA3</accession>
<keyword evidence="8 12" id="KW-0051">Antiviral defense</keyword>
<feature type="active site" description="Proton acceptor for HNH nuclease domain" evidence="12">
    <location>
        <position position="579"/>
    </location>
</feature>
<comment type="function">
    <text evidence="12">CRISPR (clustered regularly interspaced short palindromic repeat) is an adaptive immune system that provides protection against mobile genetic elements (viruses, transposable elements and conjugative plasmids). CRISPR clusters contain spacers, sequences complementary to antecedent mobile elements, and target invading nucleic acids. CRISPR clusters are transcribed and processed into CRISPR RNA (crRNA). In type II CRISPR systems correct processing of pre-crRNA requires a trans-encoded small RNA (tracrRNA), endogenous ribonuclease 3 (rnc) and this protein. The tracrRNA serves as a guide for ribonuclease 3-aided processing of pre-crRNA. Subsequently Cas9/crRNA/tracrRNA endonucleolytically cleaves linear or circular dsDNA target complementary to the spacer; Cas9 is inactive in the absence of the 2 guide RNAs (gRNA). Cas9 recognizes the protospacer adjacent motif (PAM) in the CRISPR repeat sequences to help distinguish self versus nonself, as targets within the bacterial CRISPR locus do not have PAMs. PAM recognition is also required for catalytic activity.</text>
</comment>
<feature type="binding site" evidence="12">
    <location>
        <position position="499"/>
    </location>
    <ligand>
        <name>Mg(2+)</name>
        <dbReference type="ChEBI" id="CHEBI:18420"/>
        <label>1</label>
    </ligand>
</feature>
<dbReference type="GO" id="GO:0051607">
    <property type="term" value="P:defense response to virus"/>
    <property type="evidence" value="ECO:0007669"/>
    <property type="project" value="UniProtKB-UniRule"/>
</dbReference>
<evidence type="ECO:0000313" key="15">
    <source>
        <dbReference type="Proteomes" id="UP000276010"/>
    </source>
</evidence>
<gene>
    <name evidence="12 14" type="primary">cas9</name>
    <name evidence="14" type="ORF">EIM44_08280</name>
</gene>
<feature type="binding site" evidence="12">
    <location>
        <position position="712"/>
    </location>
    <ligand>
        <name>Mg(2+)</name>
        <dbReference type="ChEBI" id="CHEBI:18420"/>
        <label>2</label>
    </ligand>
</feature>
<dbReference type="GO" id="GO:0003723">
    <property type="term" value="F:RNA binding"/>
    <property type="evidence" value="ECO:0007669"/>
    <property type="project" value="UniProtKB-UniRule"/>
</dbReference>
<dbReference type="Proteomes" id="UP000276010">
    <property type="component" value="Unassembled WGS sequence"/>
</dbReference>
<evidence type="ECO:0000313" key="14">
    <source>
        <dbReference type="EMBL" id="RRN02375.1"/>
    </source>
</evidence>
<feature type="binding site" evidence="12">
    <location>
        <position position="13"/>
    </location>
    <ligand>
        <name>Mg(2+)</name>
        <dbReference type="ChEBI" id="CHEBI:18420"/>
        <label>1</label>
    </ligand>
</feature>
<keyword evidence="5 12" id="KW-0378">Hydrolase</keyword>
<keyword evidence="2 12" id="KW-0540">Nuclease</keyword>
<dbReference type="RefSeq" id="WP_125135110.1">
    <property type="nucleotide sequence ID" value="NZ_RRUC01000035.1"/>
</dbReference>
<feature type="binding site" evidence="12">
    <location>
        <position position="499"/>
    </location>
    <ligand>
        <name>Mg(2+)</name>
        <dbReference type="ChEBI" id="CHEBI:18420"/>
        <label>2</label>
    </ligand>
</feature>
<evidence type="ECO:0000256" key="10">
    <source>
        <dbReference type="ARBA" id="ARBA00023211"/>
    </source>
</evidence>
<dbReference type="Gene3D" id="3.30.420.10">
    <property type="entry name" value="Ribonuclease H-like superfamily/Ribonuclease H"/>
    <property type="match status" value="3"/>
</dbReference>
<dbReference type="STRING" id="1263831.F543_15840"/>
<dbReference type="GO" id="GO:0004519">
    <property type="term" value="F:endonuclease activity"/>
    <property type="evidence" value="ECO:0007669"/>
    <property type="project" value="UniProtKB-UniRule"/>
</dbReference>
<evidence type="ECO:0000256" key="11">
    <source>
        <dbReference type="ARBA" id="ARBA00046380"/>
    </source>
</evidence>
<dbReference type="AlphaFoldDB" id="A0A3R8LBA3"/>
<dbReference type="EMBL" id="RRUC01000035">
    <property type="protein sequence ID" value="RRN02375.1"/>
    <property type="molecule type" value="Genomic_DNA"/>
</dbReference>
<evidence type="ECO:0000259" key="13">
    <source>
        <dbReference type="PROSITE" id="PS51749"/>
    </source>
</evidence>
<organism evidence="14 15">
    <name type="scientific">Bibersteinia trehalosi</name>
    <name type="common">Pasteurella trehalosi</name>
    <dbReference type="NCBI Taxonomy" id="47735"/>
    <lineage>
        <taxon>Bacteria</taxon>
        <taxon>Pseudomonadati</taxon>
        <taxon>Pseudomonadota</taxon>
        <taxon>Gammaproteobacteria</taxon>
        <taxon>Pasteurellales</taxon>
        <taxon>Pasteurellaceae</taxon>
        <taxon>Bibersteinia</taxon>
    </lineage>
</organism>
<name>A0A3R8LBA3_BIBTR</name>
<comment type="cofactor">
    <cofactor evidence="1 12">
        <name>Mg(2+)</name>
        <dbReference type="ChEBI" id="CHEBI:18420"/>
    </cofactor>
</comment>
<evidence type="ECO:0000256" key="8">
    <source>
        <dbReference type="ARBA" id="ARBA00023118"/>
    </source>
</evidence>
<feature type="domain" description="HNH Cas9-type" evidence="13">
    <location>
        <begin position="503"/>
        <end position="656"/>
    </location>
</feature>
<evidence type="ECO:0000256" key="3">
    <source>
        <dbReference type="ARBA" id="ARBA00022723"/>
    </source>
</evidence>
<dbReference type="Pfam" id="PF18541">
    <property type="entry name" value="RuvC_III"/>
    <property type="match status" value="1"/>
</dbReference>
<feature type="active site" description="For RuvC-like nuclease domain" evidence="12">
    <location>
        <position position="13"/>
    </location>
</feature>
<dbReference type="InterPro" id="IPR033114">
    <property type="entry name" value="HNH_CAS9"/>
</dbReference>